<evidence type="ECO:0000256" key="3">
    <source>
        <dbReference type="ARBA" id="ARBA00023163"/>
    </source>
</evidence>
<evidence type="ECO:0000313" key="6">
    <source>
        <dbReference type="EMBL" id="PNR44206.1"/>
    </source>
</evidence>
<accession>A0A2K1JRW7</accession>
<dbReference type="EMBL" id="ABEU02000012">
    <property type="protein sequence ID" value="PNR44206.1"/>
    <property type="molecule type" value="Genomic_DNA"/>
</dbReference>
<dbReference type="SUPFAM" id="SSF101936">
    <property type="entry name" value="DNA-binding pseudobarrel domain"/>
    <property type="match status" value="2"/>
</dbReference>
<gene>
    <name evidence="6" type="ORF">PHYPA_016590</name>
</gene>
<evidence type="ECO:0000256" key="1">
    <source>
        <dbReference type="ARBA" id="ARBA00023015"/>
    </source>
</evidence>
<dbReference type="CDD" id="cd10017">
    <property type="entry name" value="B3_DNA"/>
    <property type="match status" value="1"/>
</dbReference>
<dbReference type="PANTHER" id="PTHR31920:SF135">
    <property type="entry name" value="B3 DOMAIN-CONTAINING PROTEIN OS03G0621600-RELATED"/>
    <property type="match status" value="1"/>
</dbReference>
<dbReference type="Gene3D" id="2.40.330.10">
    <property type="entry name" value="DNA-binding pseudobarrel domain"/>
    <property type="match status" value="2"/>
</dbReference>
<proteinExistence type="predicted"/>
<dbReference type="GO" id="GO:0003677">
    <property type="term" value="F:DNA binding"/>
    <property type="evidence" value="ECO:0007669"/>
    <property type="project" value="UniProtKB-KW"/>
</dbReference>
<dbReference type="InterPro" id="IPR015300">
    <property type="entry name" value="DNA-bd_pseudobarrel_sf"/>
</dbReference>
<dbReference type="AlphaFoldDB" id="A0A2K1JRW7"/>
<sequence length="223" mass="25250">MKANVILQGPSGRLTVVHLTIRSYDVQDRVHFGGSGWKTFVLENGLKVGDHLIFSLVTKSTFMVRLLSEAPNDNNTRKVRCTKAPSEFRHSGPEPSVSNTFMGKSSESFVTPCEERSRLCSRYREDEAESNLASKLCVPAEFFLKYEKFFAERINTFQGLTGRVVQLRFSSTRNLSFTIGWEDFRNENSIKLGDVLLFSLRAPGCWLVQLVESSVDELYMGND</sequence>
<dbReference type="Proteomes" id="UP000006727">
    <property type="component" value="Chromosome 12"/>
</dbReference>
<dbReference type="PANTHER" id="PTHR31920">
    <property type="entry name" value="B3 DOMAIN-CONTAINING"/>
    <property type="match status" value="1"/>
</dbReference>
<keyword evidence="4" id="KW-0539">Nucleus</keyword>
<evidence type="ECO:0000256" key="2">
    <source>
        <dbReference type="ARBA" id="ARBA00023125"/>
    </source>
</evidence>
<keyword evidence="2" id="KW-0238">DNA-binding</keyword>
<organism evidence="6">
    <name type="scientific">Physcomitrium patens</name>
    <name type="common">Spreading-leaved earth moss</name>
    <name type="synonym">Physcomitrella patens</name>
    <dbReference type="NCBI Taxonomy" id="3218"/>
    <lineage>
        <taxon>Eukaryota</taxon>
        <taxon>Viridiplantae</taxon>
        <taxon>Streptophyta</taxon>
        <taxon>Embryophyta</taxon>
        <taxon>Bryophyta</taxon>
        <taxon>Bryophytina</taxon>
        <taxon>Bryopsida</taxon>
        <taxon>Funariidae</taxon>
        <taxon>Funariales</taxon>
        <taxon>Funariaceae</taxon>
        <taxon>Physcomitrium</taxon>
    </lineage>
</organism>
<feature type="domain" description="TF-B3" evidence="5">
    <location>
        <begin position="1"/>
        <end position="70"/>
    </location>
</feature>
<dbReference type="Pfam" id="PF02362">
    <property type="entry name" value="B3"/>
    <property type="match status" value="1"/>
</dbReference>
<reference evidence="7" key="3">
    <citation type="submission" date="2020-12" db="UniProtKB">
        <authorList>
            <consortium name="EnsemblPlants"/>
        </authorList>
    </citation>
    <scope>IDENTIFICATION</scope>
</reference>
<evidence type="ECO:0000313" key="7">
    <source>
        <dbReference type="EnsemblPlants" id="Pp3c12_22270V3.1"/>
    </source>
</evidence>
<dbReference type="InParanoid" id="A0A2K1JRW7"/>
<keyword evidence="1" id="KW-0805">Transcription regulation</keyword>
<dbReference type="EnsemblPlants" id="Pp3c12_22270V3.1">
    <property type="protein sequence ID" value="Pp3c12_22270V3.1"/>
    <property type="gene ID" value="Pp3c12_22270"/>
</dbReference>
<dbReference type="InterPro" id="IPR050655">
    <property type="entry name" value="Plant_B3_domain"/>
</dbReference>
<keyword evidence="3" id="KW-0804">Transcription</keyword>
<evidence type="ECO:0000259" key="5">
    <source>
        <dbReference type="PROSITE" id="PS50863"/>
    </source>
</evidence>
<dbReference type="InterPro" id="IPR003340">
    <property type="entry name" value="B3_DNA-bd"/>
</dbReference>
<evidence type="ECO:0000256" key="4">
    <source>
        <dbReference type="ARBA" id="ARBA00023242"/>
    </source>
</evidence>
<keyword evidence="8" id="KW-1185">Reference proteome</keyword>
<reference evidence="6 8" key="1">
    <citation type="journal article" date="2008" name="Science">
        <title>The Physcomitrella genome reveals evolutionary insights into the conquest of land by plants.</title>
        <authorList>
            <person name="Rensing S."/>
            <person name="Lang D."/>
            <person name="Zimmer A."/>
            <person name="Terry A."/>
            <person name="Salamov A."/>
            <person name="Shapiro H."/>
            <person name="Nishiyama T."/>
            <person name="Perroud P.-F."/>
            <person name="Lindquist E."/>
            <person name="Kamisugi Y."/>
            <person name="Tanahashi T."/>
            <person name="Sakakibara K."/>
            <person name="Fujita T."/>
            <person name="Oishi K."/>
            <person name="Shin-I T."/>
            <person name="Kuroki Y."/>
            <person name="Toyoda A."/>
            <person name="Suzuki Y."/>
            <person name="Hashimoto A."/>
            <person name="Yamaguchi K."/>
            <person name="Sugano A."/>
            <person name="Kohara Y."/>
            <person name="Fujiyama A."/>
            <person name="Anterola A."/>
            <person name="Aoki S."/>
            <person name="Ashton N."/>
            <person name="Barbazuk W.B."/>
            <person name="Barker E."/>
            <person name="Bennetzen J."/>
            <person name="Bezanilla M."/>
            <person name="Blankenship R."/>
            <person name="Cho S.H."/>
            <person name="Dutcher S."/>
            <person name="Estelle M."/>
            <person name="Fawcett J.A."/>
            <person name="Gundlach H."/>
            <person name="Hanada K."/>
            <person name="Heyl A."/>
            <person name="Hicks K.A."/>
            <person name="Hugh J."/>
            <person name="Lohr M."/>
            <person name="Mayer K."/>
            <person name="Melkozernov A."/>
            <person name="Murata T."/>
            <person name="Nelson D."/>
            <person name="Pils B."/>
            <person name="Prigge M."/>
            <person name="Reiss B."/>
            <person name="Renner T."/>
            <person name="Rombauts S."/>
            <person name="Rushton P."/>
            <person name="Sanderfoot A."/>
            <person name="Schween G."/>
            <person name="Shiu S.-H."/>
            <person name="Stueber K."/>
            <person name="Theodoulou F.L."/>
            <person name="Tu H."/>
            <person name="Van de Peer Y."/>
            <person name="Verrier P.J."/>
            <person name="Waters E."/>
            <person name="Wood A."/>
            <person name="Yang L."/>
            <person name="Cove D."/>
            <person name="Cuming A."/>
            <person name="Hasebe M."/>
            <person name="Lucas S."/>
            <person name="Mishler D.B."/>
            <person name="Reski R."/>
            <person name="Grigoriev I."/>
            <person name="Quatrano R.S."/>
            <person name="Boore J.L."/>
        </authorList>
    </citation>
    <scope>NUCLEOTIDE SEQUENCE [LARGE SCALE GENOMIC DNA]</scope>
    <source>
        <strain evidence="7 8">cv. Gransden 2004</strain>
    </source>
</reference>
<feature type="domain" description="TF-B3" evidence="5">
    <location>
        <begin position="121"/>
        <end position="214"/>
    </location>
</feature>
<protein>
    <recommendedName>
        <fullName evidence="5">TF-B3 domain-containing protein</fullName>
    </recommendedName>
</protein>
<name>A0A2K1JRW7_PHYPA</name>
<evidence type="ECO:0000313" key="8">
    <source>
        <dbReference type="Proteomes" id="UP000006727"/>
    </source>
</evidence>
<reference evidence="6 8" key="2">
    <citation type="journal article" date="2018" name="Plant J.">
        <title>The Physcomitrella patens chromosome-scale assembly reveals moss genome structure and evolution.</title>
        <authorList>
            <person name="Lang D."/>
            <person name="Ullrich K.K."/>
            <person name="Murat F."/>
            <person name="Fuchs J."/>
            <person name="Jenkins J."/>
            <person name="Haas F.B."/>
            <person name="Piednoel M."/>
            <person name="Gundlach H."/>
            <person name="Van Bel M."/>
            <person name="Meyberg R."/>
            <person name="Vives C."/>
            <person name="Morata J."/>
            <person name="Symeonidi A."/>
            <person name="Hiss M."/>
            <person name="Muchero W."/>
            <person name="Kamisugi Y."/>
            <person name="Saleh O."/>
            <person name="Blanc G."/>
            <person name="Decker E.L."/>
            <person name="van Gessel N."/>
            <person name="Grimwood J."/>
            <person name="Hayes R.D."/>
            <person name="Graham S.W."/>
            <person name="Gunter L.E."/>
            <person name="McDaniel S.F."/>
            <person name="Hoernstein S.N.W."/>
            <person name="Larsson A."/>
            <person name="Li F.W."/>
            <person name="Perroud P.F."/>
            <person name="Phillips J."/>
            <person name="Ranjan P."/>
            <person name="Rokshar D.S."/>
            <person name="Rothfels C.J."/>
            <person name="Schneider L."/>
            <person name="Shu S."/>
            <person name="Stevenson D.W."/>
            <person name="Thummler F."/>
            <person name="Tillich M."/>
            <person name="Villarreal Aguilar J.C."/>
            <person name="Widiez T."/>
            <person name="Wong G.K."/>
            <person name="Wymore A."/>
            <person name="Zhang Y."/>
            <person name="Zimmer A.D."/>
            <person name="Quatrano R.S."/>
            <person name="Mayer K.F.X."/>
            <person name="Goodstein D."/>
            <person name="Casacuberta J.M."/>
            <person name="Vandepoele K."/>
            <person name="Reski R."/>
            <person name="Cuming A.C."/>
            <person name="Tuskan G.A."/>
            <person name="Maumus F."/>
            <person name="Salse J."/>
            <person name="Schmutz J."/>
            <person name="Rensing S.A."/>
        </authorList>
    </citation>
    <scope>NUCLEOTIDE SEQUENCE [LARGE SCALE GENOMIC DNA]</scope>
    <source>
        <strain evidence="7 8">cv. Gransden 2004</strain>
    </source>
</reference>
<dbReference type="Gramene" id="Pp3c12_22270V3.1">
    <property type="protein sequence ID" value="Pp3c12_22270V3.1"/>
    <property type="gene ID" value="Pp3c12_22270"/>
</dbReference>
<dbReference type="PROSITE" id="PS50863">
    <property type="entry name" value="B3"/>
    <property type="match status" value="2"/>
</dbReference>